<dbReference type="GeneID" id="19186901"/>
<proteinExistence type="predicted"/>
<reference evidence="1 2" key="1">
    <citation type="submission" date="2013-03" db="EMBL/GenBank/DDBJ databases">
        <title>The Genome Sequence of Cladophialophora psammophila CBS 110553.</title>
        <authorList>
            <consortium name="The Broad Institute Genomics Platform"/>
            <person name="Cuomo C."/>
            <person name="de Hoog S."/>
            <person name="Gorbushina A."/>
            <person name="Walker B."/>
            <person name="Young S.K."/>
            <person name="Zeng Q."/>
            <person name="Gargeya S."/>
            <person name="Fitzgerald M."/>
            <person name="Haas B."/>
            <person name="Abouelleil A."/>
            <person name="Allen A.W."/>
            <person name="Alvarado L."/>
            <person name="Arachchi H.M."/>
            <person name="Berlin A.M."/>
            <person name="Chapman S.B."/>
            <person name="Gainer-Dewar J."/>
            <person name="Goldberg J."/>
            <person name="Griggs A."/>
            <person name="Gujja S."/>
            <person name="Hansen M."/>
            <person name="Howarth C."/>
            <person name="Imamovic A."/>
            <person name="Ireland A."/>
            <person name="Larimer J."/>
            <person name="McCowan C."/>
            <person name="Murphy C."/>
            <person name="Pearson M."/>
            <person name="Poon T.W."/>
            <person name="Priest M."/>
            <person name="Roberts A."/>
            <person name="Saif S."/>
            <person name="Shea T."/>
            <person name="Sisk P."/>
            <person name="Sykes S."/>
            <person name="Wortman J."/>
            <person name="Nusbaum C."/>
            <person name="Birren B."/>
        </authorList>
    </citation>
    <scope>NUCLEOTIDE SEQUENCE [LARGE SCALE GENOMIC DNA]</scope>
    <source>
        <strain evidence="1 2">CBS 110553</strain>
    </source>
</reference>
<sequence length="607" mass="68975">MVNPKILCLEAEVLTNILEYVDDESPHTTAGVAQTCKHLNHVVKLVRYRRLTVHWDQKLGHWVDWAGRKQEEWETPELLQGLRHLTVRGGARLVLRPERYSETAVEETYANINRLKTVVQNIGNLKTLVWQVGCLPTAEFIQTLQAYQPNVKMELHRAKRLEKENRPLESEKALSTATFLSTFSMITTSATYIEDTMIFQMMLCSAPNLKFASLISPEIRLGGSVGSEIASLQSNFESWLPQAQRTPSSSLCHLTLDGWEVSSGCLDYWSQYVNFASLKSLKCSRGLVHASFFERASQVLTNLKSLSINFGSDSPLFGRLRIQRLATAAEHYIATCPPLLTLSVWSWRGKVPLSTILNQHGATLEELQLHEREDPDGLSLRDPFSVEELRSVRESCPRLRVLTIDLNRTSRYLGIEDYEGTLDELHRFNLDKIQIYLDSGMRWLRRRAQNQFASDSNIEQSGHLVDDDQTPPLDDVSLPSGCHGDIEFEEAKPFRIETGDLDLGPHIQDGFVFLQPPSTHKDICRFLIKAWKIIFASKTTGPRQLDLKVGEWESKIQPLLLAAGRHSMREIKVWCRARPHERDDMAGECAVEIDCCGGRHRRKFASG</sequence>
<dbReference type="AlphaFoldDB" id="W9X4P5"/>
<evidence type="ECO:0008006" key="3">
    <source>
        <dbReference type="Google" id="ProtNLM"/>
    </source>
</evidence>
<dbReference type="Gene3D" id="3.80.10.10">
    <property type="entry name" value="Ribonuclease Inhibitor"/>
    <property type="match status" value="1"/>
</dbReference>
<dbReference type="HOGENOM" id="CLU_460807_0_0_1"/>
<dbReference type="SUPFAM" id="SSF52047">
    <property type="entry name" value="RNI-like"/>
    <property type="match status" value="1"/>
</dbReference>
<keyword evidence="2" id="KW-1185">Reference proteome</keyword>
<comment type="caution">
    <text evidence="1">The sequence shown here is derived from an EMBL/GenBank/DDBJ whole genome shotgun (WGS) entry which is preliminary data.</text>
</comment>
<dbReference type="STRING" id="1182543.W9X4P5"/>
<dbReference type="eggNOG" id="ENOG502SH5E">
    <property type="taxonomic scope" value="Eukaryota"/>
</dbReference>
<dbReference type="EMBL" id="AMGX01000002">
    <property type="protein sequence ID" value="EXJ75472.1"/>
    <property type="molecule type" value="Genomic_DNA"/>
</dbReference>
<evidence type="ECO:0000313" key="2">
    <source>
        <dbReference type="Proteomes" id="UP000019471"/>
    </source>
</evidence>
<dbReference type="Proteomes" id="UP000019471">
    <property type="component" value="Unassembled WGS sequence"/>
</dbReference>
<organism evidence="1 2">
    <name type="scientific">Cladophialophora psammophila CBS 110553</name>
    <dbReference type="NCBI Taxonomy" id="1182543"/>
    <lineage>
        <taxon>Eukaryota</taxon>
        <taxon>Fungi</taxon>
        <taxon>Dikarya</taxon>
        <taxon>Ascomycota</taxon>
        <taxon>Pezizomycotina</taxon>
        <taxon>Eurotiomycetes</taxon>
        <taxon>Chaetothyriomycetidae</taxon>
        <taxon>Chaetothyriales</taxon>
        <taxon>Herpotrichiellaceae</taxon>
        <taxon>Cladophialophora</taxon>
    </lineage>
</organism>
<protein>
    <recommendedName>
        <fullName evidence="3">F-box domain-containing protein</fullName>
    </recommendedName>
</protein>
<dbReference type="RefSeq" id="XP_007740974.1">
    <property type="nucleotide sequence ID" value="XM_007742784.1"/>
</dbReference>
<name>W9X4P5_9EURO</name>
<evidence type="ECO:0000313" key="1">
    <source>
        <dbReference type="EMBL" id="EXJ75472.1"/>
    </source>
</evidence>
<accession>W9X4P5</accession>
<dbReference type="InterPro" id="IPR032675">
    <property type="entry name" value="LRR_dom_sf"/>
</dbReference>
<gene>
    <name evidence="1" type="ORF">A1O5_02168</name>
</gene>
<dbReference type="OrthoDB" id="3945550at2759"/>